<dbReference type="CDD" id="cd08922">
    <property type="entry name" value="FHb-globin"/>
    <property type="match status" value="1"/>
</dbReference>
<keyword evidence="8" id="KW-0479">Metal-binding</keyword>
<evidence type="ECO:0000256" key="6">
    <source>
        <dbReference type="ARBA" id="ARBA00022617"/>
    </source>
</evidence>
<dbReference type="PROSITE" id="PS01033">
    <property type="entry name" value="GLOBIN"/>
    <property type="match status" value="1"/>
</dbReference>
<dbReference type="FunFam" id="1.10.490.10:FF:000003">
    <property type="entry name" value="Flavohemoprotein"/>
    <property type="match status" value="1"/>
</dbReference>
<keyword evidence="9" id="KW-0274">FAD</keyword>
<dbReference type="AlphaFoldDB" id="A0A6A5Y7Z2"/>
<keyword evidence="5" id="KW-0216">Detoxification</keyword>
<dbReference type="SUPFAM" id="SSF63380">
    <property type="entry name" value="Riboflavin synthase domain-like"/>
    <property type="match status" value="1"/>
</dbReference>
<evidence type="ECO:0000256" key="7">
    <source>
        <dbReference type="ARBA" id="ARBA00022630"/>
    </source>
</evidence>
<comment type="function">
    <text evidence="16">In the presence of oxygen and NADH, it has NADH oxidase activity, which leads to the generation of superoxide and H(2)O(2). Under anaerobic conditions, it also exhibits nitric oxide reductase and FAD reductase activities. However, all these reactions are much lower than NOD activity.</text>
</comment>
<evidence type="ECO:0000259" key="17">
    <source>
        <dbReference type="PROSITE" id="PS01033"/>
    </source>
</evidence>
<dbReference type="SUPFAM" id="SSF46458">
    <property type="entry name" value="Globin-like"/>
    <property type="match status" value="1"/>
</dbReference>
<dbReference type="FunFam" id="2.40.30.10:FF:000034">
    <property type="entry name" value="Flavohemoprotein"/>
    <property type="match status" value="1"/>
</dbReference>
<evidence type="ECO:0000256" key="5">
    <source>
        <dbReference type="ARBA" id="ARBA00022575"/>
    </source>
</evidence>
<comment type="similarity">
    <text evidence="3">In the C-terminal section; belongs to the flavoprotein pyridine nucleotide cytochrome reductase family.</text>
</comment>
<dbReference type="Gene3D" id="2.40.30.10">
    <property type="entry name" value="Translation factors"/>
    <property type="match status" value="1"/>
</dbReference>
<dbReference type="GO" id="GO:0071949">
    <property type="term" value="F:FAD binding"/>
    <property type="evidence" value="ECO:0007669"/>
    <property type="project" value="TreeGrafter"/>
</dbReference>
<dbReference type="RefSeq" id="XP_033389013.1">
    <property type="nucleotide sequence ID" value="XM_033526435.1"/>
</dbReference>
<evidence type="ECO:0000256" key="10">
    <source>
        <dbReference type="ARBA" id="ARBA00022857"/>
    </source>
</evidence>
<comment type="catalytic activity">
    <reaction evidence="14">
        <text>2 nitric oxide + NADH + 2 O2 = 2 nitrate + NAD(+) + H(+)</text>
        <dbReference type="Rhea" id="RHEA:19469"/>
        <dbReference type="ChEBI" id="CHEBI:15378"/>
        <dbReference type="ChEBI" id="CHEBI:15379"/>
        <dbReference type="ChEBI" id="CHEBI:16480"/>
        <dbReference type="ChEBI" id="CHEBI:17632"/>
        <dbReference type="ChEBI" id="CHEBI:57540"/>
        <dbReference type="ChEBI" id="CHEBI:57945"/>
        <dbReference type="EC" id="1.14.12.17"/>
    </reaction>
</comment>
<feature type="domain" description="Globin" evidence="17">
    <location>
        <begin position="4"/>
        <end position="141"/>
    </location>
</feature>
<dbReference type="InterPro" id="IPR017927">
    <property type="entry name" value="FAD-bd_FR_type"/>
</dbReference>
<evidence type="ECO:0000256" key="8">
    <source>
        <dbReference type="ARBA" id="ARBA00022723"/>
    </source>
</evidence>
<evidence type="ECO:0000256" key="1">
    <source>
        <dbReference type="ARBA" id="ARBA00001970"/>
    </source>
</evidence>
<name>A0A6A5Y7Z2_9PLEO</name>
<dbReference type="OrthoDB" id="436496at2759"/>
<dbReference type="GO" id="GO:0009636">
    <property type="term" value="P:response to toxic substance"/>
    <property type="evidence" value="ECO:0007669"/>
    <property type="project" value="UniProtKB-KW"/>
</dbReference>
<evidence type="ECO:0000256" key="11">
    <source>
        <dbReference type="ARBA" id="ARBA00023002"/>
    </source>
</evidence>
<dbReference type="Proteomes" id="UP000799778">
    <property type="component" value="Unassembled WGS sequence"/>
</dbReference>
<keyword evidence="13" id="KW-0520">NAD</keyword>
<dbReference type="PANTHER" id="PTHR43396">
    <property type="entry name" value="FLAVOHEMOPROTEIN"/>
    <property type="match status" value="1"/>
</dbReference>
<dbReference type="PRINTS" id="PR00410">
    <property type="entry name" value="PHEHYDRXLASE"/>
</dbReference>
<dbReference type="PROSITE" id="PS51384">
    <property type="entry name" value="FAD_FR"/>
    <property type="match status" value="1"/>
</dbReference>
<dbReference type="EC" id="1.14.12.17" evidence="4"/>
<keyword evidence="10" id="KW-0521">NADP</keyword>
<evidence type="ECO:0000259" key="18">
    <source>
        <dbReference type="PROSITE" id="PS51384"/>
    </source>
</evidence>
<comment type="cofactor">
    <cofactor evidence="2">
        <name>FAD</name>
        <dbReference type="ChEBI" id="CHEBI:57692"/>
    </cofactor>
</comment>
<dbReference type="GO" id="GO:0008941">
    <property type="term" value="F:nitric oxide dioxygenase NAD(P)H activity"/>
    <property type="evidence" value="ECO:0007669"/>
    <property type="project" value="UniProtKB-EC"/>
</dbReference>
<gene>
    <name evidence="19" type="ORF">BU24DRAFT_416356</name>
</gene>
<dbReference type="FunFam" id="3.40.50.80:FF:000010">
    <property type="entry name" value="Flavohemoprotein"/>
    <property type="match status" value="1"/>
</dbReference>
<evidence type="ECO:0000256" key="14">
    <source>
        <dbReference type="ARBA" id="ARBA00048649"/>
    </source>
</evidence>
<evidence type="ECO:0000256" key="12">
    <source>
        <dbReference type="ARBA" id="ARBA00023004"/>
    </source>
</evidence>
<dbReference type="Gene3D" id="3.40.50.80">
    <property type="entry name" value="Nucleotide-binding domain of ferredoxin-NADP reductase (FNR) module"/>
    <property type="match status" value="1"/>
</dbReference>
<dbReference type="NCBIfam" id="NF009805">
    <property type="entry name" value="PRK13289.1"/>
    <property type="match status" value="1"/>
</dbReference>
<dbReference type="InterPro" id="IPR039261">
    <property type="entry name" value="FNR_nucleotide-bd"/>
</dbReference>
<evidence type="ECO:0000313" key="20">
    <source>
        <dbReference type="Proteomes" id="UP000799778"/>
    </source>
</evidence>
<dbReference type="InterPro" id="IPR001433">
    <property type="entry name" value="OxRdtase_FAD/NAD-bd"/>
</dbReference>
<dbReference type="CDD" id="cd06184">
    <property type="entry name" value="flavohem_like_fad_nad_binding"/>
    <property type="match status" value="1"/>
</dbReference>
<accession>A0A6A5Y7Z2</accession>
<reference evidence="19" key="1">
    <citation type="journal article" date="2020" name="Stud. Mycol.">
        <title>101 Dothideomycetes genomes: a test case for predicting lifestyles and emergence of pathogens.</title>
        <authorList>
            <person name="Haridas S."/>
            <person name="Albert R."/>
            <person name="Binder M."/>
            <person name="Bloem J."/>
            <person name="Labutti K."/>
            <person name="Salamov A."/>
            <person name="Andreopoulos B."/>
            <person name="Baker S."/>
            <person name="Barry K."/>
            <person name="Bills G."/>
            <person name="Bluhm B."/>
            <person name="Cannon C."/>
            <person name="Castanera R."/>
            <person name="Culley D."/>
            <person name="Daum C."/>
            <person name="Ezra D."/>
            <person name="Gonzalez J."/>
            <person name="Henrissat B."/>
            <person name="Kuo A."/>
            <person name="Liang C."/>
            <person name="Lipzen A."/>
            <person name="Lutzoni F."/>
            <person name="Magnuson J."/>
            <person name="Mondo S."/>
            <person name="Nolan M."/>
            <person name="Ohm R."/>
            <person name="Pangilinan J."/>
            <person name="Park H.-J."/>
            <person name="Ramirez L."/>
            <person name="Alfaro M."/>
            <person name="Sun H."/>
            <person name="Tritt A."/>
            <person name="Yoshinaga Y."/>
            <person name="Zwiers L.-H."/>
            <person name="Turgeon B."/>
            <person name="Goodwin S."/>
            <person name="Spatafora J."/>
            <person name="Crous P."/>
            <person name="Grigoriev I."/>
        </authorList>
    </citation>
    <scope>NUCLEOTIDE SEQUENCE</scope>
    <source>
        <strain evidence="19">CBS 175.79</strain>
    </source>
</reference>
<proteinExistence type="inferred from homology"/>
<dbReference type="InterPro" id="IPR012292">
    <property type="entry name" value="Globin/Proto"/>
</dbReference>
<keyword evidence="7" id="KW-0285">Flavoprotein</keyword>
<dbReference type="GO" id="GO:0019825">
    <property type="term" value="F:oxygen binding"/>
    <property type="evidence" value="ECO:0007669"/>
    <property type="project" value="InterPro"/>
</dbReference>
<dbReference type="Pfam" id="PF00042">
    <property type="entry name" value="Globin"/>
    <property type="match status" value="1"/>
</dbReference>
<dbReference type="Pfam" id="PF00175">
    <property type="entry name" value="NAD_binding_1"/>
    <property type="match status" value="1"/>
</dbReference>
<organism evidence="19 20">
    <name type="scientific">Aaosphaeria arxii CBS 175.79</name>
    <dbReference type="NCBI Taxonomy" id="1450172"/>
    <lineage>
        <taxon>Eukaryota</taxon>
        <taxon>Fungi</taxon>
        <taxon>Dikarya</taxon>
        <taxon>Ascomycota</taxon>
        <taxon>Pezizomycotina</taxon>
        <taxon>Dothideomycetes</taxon>
        <taxon>Pleosporomycetidae</taxon>
        <taxon>Pleosporales</taxon>
        <taxon>Pleosporales incertae sedis</taxon>
        <taxon>Aaosphaeria</taxon>
    </lineage>
</organism>
<protein>
    <recommendedName>
        <fullName evidence="4">nitric oxide dioxygenase</fullName>
        <ecNumber evidence="4">1.14.12.17</ecNumber>
    </recommendedName>
</protein>
<evidence type="ECO:0000256" key="4">
    <source>
        <dbReference type="ARBA" id="ARBA00012229"/>
    </source>
</evidence>
<feature type="domain" description="FAD-binding FR-type" evidence="18">
    <location>
        <begin position="151"/>
        <end position="269"/>
    </location>
</feature>
<comment type="cofactor">
    <cofactor evidence="1">
        <name>heme b</name>
        <dbReference type="ChEBI" id="CHEBI:60344"/>
    </cofactor>
</comment>
<evidence type="ECO:0000256" key="15">
    <source>
        <dbReference type="ARBA" id="ARBA00049433"/>
    </source>
</evidence>
<evidence type="ECO:0000256" key="3">
    <source>
        <dbReference type="ARBA" id="ARBA00006401"/>
    </source>
</evidence>
<evidence type="ECO:0000256" key="9">
    <source>
        <dbReference type="ARBA" id="ARBA00022827"/>
    </source>
</evidence>
<dbReference type="PANTHER" id="PTHR43396:SF3">
    <property type="entry name" value="FLAVOHEMOPROTEIN"/>
    <property type="match status" value="1"/>
</dbReference>
<evidence type="ECO:0000256" key="13">
    <source>
        <dbReference type="ARBA" id="ARBA00023027"/>
    </source>
</evidence>
<dbReference type="GO" id="GO:0071500">
    <property type="term" value="P:cellular response to nitrosative stress"/>
    <property type="evidence" value="ECO:0007669"/>
    <property type="project" value="TreeGrafter"/>
</dbReference>
<dbReference type="GeneID" id="54283832"/>
<evidence type="ECO:0000256" key="16">
    <source>
        <dbReference type="ARBA" id="ARBA00056398"/>
    </source>
</evidence>
<dbReference type="SUPFAM" id="SSF52343">
    <property type="entry name" value="Ferredoxin reductase-like, C-terminal NADP-linked domain"/>
    <property type="match status" value="1"/>
</dbReference>
<dbReference type="EMBL" id="ML978066">
    <property type="protein sequence ID" value="KAF2020674.1"/>
    <property type="molecule type" value="Genomic_DNA"/>
</dbReference>
<sequence length="418" mass="46315">MAPALKPEQVAIIKATVPVLAAHGLAITTKFYHDMIEANPELKNIFNNTHQSTGHQPAALAGALYAYAANIDALGNLSAAVELICHKHTSLFIRAPHYAIVGKHLLETMKVVLGDACTDEILDAWGAAYWQLADIMINKEAAMYEETKQWDDWKEFTIAKKEKESEQITSFYLEPVDKALKLPIFKPGQYISVNIFVDELGVWQARQYSLSDAPGKSYLRISVKKEAGVEIGEPKSMTHEGYLSNLLHQTKNEGDIVKVSHPWGDFFLDEDKIAKDAPVVLIAAGVGLTCLNSIFTHLAAQKTSRPIVWIHGARDSNHRAFKAHTDSLAANNENVQTVYFSSKPQAEDVQGRDYDIEGRIELAKVGSDKLFTGDNKAEYYTCGPKDFMLSMEEQLKSLGVPSERIHMELFGTGGVPRV</sequence>
<dbReference type="GO" id="GO:0020037">
    <property type="term" value="F:heme binding"/>
    <property type="evidence" value="ECO:0007669"/>
    <property type="project" value="InterPro"/>
</dbReference>
<dbReference type="InterPro" id="IPR009050">
    <property type="entry name" value="Globin-like_sf"/>
</dbReference>
<comment type="catalytic activity">
    <reaction evidence="15">
        <text>2 nitric oxide + NADPH + 2 O2 = 2 nitrate + NADP(+) + H(+)</text>
        <dbReference type="Rhea" id="RHEA:19465"/>
        <dbReference type="ChEBI" id="CHEBI:15378"/>
        <dbReference type="ChEBI" id="CHEBI:15379"/>
        <dbReference type="ChEBI" id="CHEBI:16480"/>
        <dbReference type="ChEBI" id="CHEBI:17632"/>
        <dbReference type="ChEBI" id="CHEBI:57783"/>
        <dbReference type="ChEBI" id="CHEBI:58349"/>
        <dbReference type="EC" id="1.14.12.17"/>
    </reaction>
</comment>
<keyword evidence="20" id="KW-1185">Reference proteome</keyword>
<dbReference type="InterPro" id="IPR017938">
    <property type="entry name" value="Riboflavin_synthase-like_b-brl"/>
</dbReference>
<dbReference type="GO" id="GO:0046872">
    <property type="term" value="F:metal ion binding"/>
    <property type="evidence" value="ECO:0007669"/>
    <property type="project" value="UniProtKB-KW"/>
</dbReference>
<keyword evidence="6" id="KW-0349">Heme</keyword>
<dbReference type="Gene3D" id="1.10.490.10">
    <property type="entry name" value="Globins"/>
    <property type="match status" value="1"/>
</dbReference>
<keyword evidence="12" id="KW-0408">Iron</keyword>
<evidence type="ECO:0000313" key="19">
    <source>
        <dbReference type="EMBL" id="KAF2020674.1"/>
    </source>
</evidence>
<dbReference type="GO" id="GO:0046210">
    <property type="term" value="P:nitric oxide catabolic process"/>
    <property type="evidence" value="ECO:0007669"/>
    <property type="project" value="TreeGrafter"/>
</dbReference>
<evidence type="ECO:0000256" key="2">
    <source>
        <dbReference type="ARBA" id="ARBA00001974"/>
    </source>
</evidence>
<dbReference type="InterPro" id="IPR000971">
    <property type="entry name" value="Globin"/>
</dbReference>
<keyword evidence="11" id="KW-0560">Oxidoreductase</keyword>